<reference evidence="1 2" key="1">
    <citation type="submission" date="2019-04" db="EMBL/GenBank/DDBJ databases">
        <title>Altererythrobacter aquimixticola sp. nov., isolated from sediment of junction between the ocean and a freshwater spring.</title>
        <authorList>
            <person name="Yoon J.-H."/>
        </authorList>
    </citation>
    <scope>NUCLEOTIDE SEQUENCE [LARGE SCALE GENOMIC DNA]</scope>
    <source>
        <strain evidence="1 2">SSKS-13</strain>
    </source>
</reference>
<dbReference type="Gene3D" id="3.20.20.80">
    <property type="entry name" value="Glycosidases"/>
    <property type="match status" value="1"/>
</dbReference>
<dbReference type="Proteomes" id="UP000309389">
    <property type="component" value="Unassembled WGS sequence"/>
</dbReference>
<accession>A0A4T3F456</accession>
<proteinExistence type="predicted"/>
<comment type="caution">
    <text evidence="1">The sequence shown here is derived from an EMBL/GenBank/DDBJ whole genome shotgun (WGS) entry which is preliminary data.</text>
</comment>
<protein>
    <recommendedName>
        <fullName evidence="3">Glycoside hydrolase family 42 N-terminal domain-containing protein</fullName>
    </recommendedName>
</protein>
<evidence type="ECO:0008006" key="3">
    <source>
        <dbReference type="Google" id="ProtNLM"/>
    </source>
</evidence>
<name>A0A4T3F456_9SPHN</name>
<dbReference type="SUPFAM" id="SSF51445">
    <property type="entry name" value="(Trans)glycosidases"/>
    <property type="match status" value="1"/>
</dbReference>
<dbReference type="OrthoDB" id="4047605at2"/>
<sequence length="336" mass="37560">MRAPSPGRSLAGILRAIGLATLALLSISTFPVISFAQEAPRNFLFLGGDDPEDHAALLQREDIEGAQVVYNWRGLEPSEGEYDFAAIERDLATLEAFDRELFVQLQDRFFLPQARWLPDYLLEEEIYAGGLARQADTAGEGPDGSGWVAMQWQPALRARFQALLDALAERFDGRIAGINLPETSTDLDLDNPPPGFSCDSYFAATMENLAHARQAFAASPVVQYVNFWPCEWDNDHDYMGRIFAMAEERQIGLGGPDIVPHRRAQEKNSYPFFNAYRERLPLVAMAVQQPTLTYIDPQTGEPFTRAAITAYAQDHLGVDVIFWTIEAPWLQENGSQ</sequence>
<evidence type="ECO:0000313" key="1">
    <source>
        <dbReference type="EMBL" id="TIX50288.1"/>
    </source>
</evidence>
<organism evidence="1 2">
    <name type="scientific">Alteraurantiacibacter aquimixticola</name>
    <dbReference type="NCBI Taxonomy" id="2489173"/>
    <lineage>
        <taxon>Bacteria</taxon>
        <taxon>Pseudomonadati</taxon>
        <taxon>Pseudomonadota</taxon>
        <taxon>Alphaproteobacteria</taxon>
        <taxon>Sphingomonadales</taxon>
        <taxon>Erythrobacteraceae</taxon>
        <taxon>Alteraurantiacibacter</taxon>
    </lineage>
</organism>
<evidence type="ECO:0000313" key="2">
    <source>
        <dbReference type="Proteomes" id="UP000309389"/>
    </source>
</evidence>
<keyword evidence="2" id="KW-1185">Reference proteome</keyword>
<dbReference type="AlphaFoldDB" id="A0A4T3F456"/>
<gene>
    <name evidence="1" type="ORF">E5222_08360</name>
</gene>
<dbReference type="InterPro" id="IPR017853">
    <property type="entry name" value="GH"/>
</dbReference>
<dbReference type="EMBL" id="SSHH01000002">
    <property type="protein sequence ID" value="TIX50288.1"/>
    <property type="molecule type" value="Genomic_DNA"/>
</dbReference>